<evidence type="ECO:0000256" key="1">
    <source>
        <dbReference type="SAM" id="MobiDB-lite"/>
    </source>
</evidence>
<dbReference type="AlphaFoldDB" id="A0A8X7Q356"/>
<accession>A0A8X7Q356</accession>
<name>A0A8X7Q356_BRACI</name>
<dbReference type="EMBL" id="JAAMPC010000014">
    <property type="protein sequence ID" value="KAG2262954.1"/>
    <property type="molecule type" value="Genomic_DNA"/>
</dbReference>
<dbReference type="OrthoDB" id="1163690at2759"/>
<comment type="caution">
    <text evidence="2">The sequence shown here is derived from an EMBL/GenBank/DDBJ whole genome shotgun (WGS) entry which is preliminary data.</text>
</comment>
<feature type="compositionally biased region" description="Basic and acidic residues" evidence="1">
    <location>
        <begin position="112"/>
        <end position="121"/>
    </location>
</feature>
<proteinExistence type="predicted"/>
<protein>
    <submittedName>
        <fullName evidence="2">Uncharacterized protein</fullName>
    </submittedName>
</protein>
<feature type="region of interest" description="Disordered" evidence="1">
    <location>
        <begin position="98"/>
        <end position="121"/>
    </location>
</feature>
<organism evidence="2 3">
    <name type="scientific">Brassica carinata</name>
    <name type="common">Ethiopian mustard</name>
    <name type="synonym">Abyssinian cabbage</name>
    <dbReference type="NCBI Taxonomy" id="52824"/>
    <lineage>
        <taxon>Eukaryota</taxon>
        <taxon>Viridiplantae</taxon>
        <taxon>Streptophyta</taxon>
        <taxon>Embryophyta</taxon>
        <taxon>Tracheophyta</taxon>
        <taxon>Spermatophyta</taxon>
        <taxon>Magnoliopsida</taxon>
        <taxon>eudicotyledons</taxon>
        <taxon>Gunneridae</taxon>
        <taxon>Pentapetalae</taxon>
        <taxon>rosids</taxon>
        <taxon>malvids</taxon>
        <taxon>Brassicales</taxon>
        <taxon>Brassicaceae</taxon>
        <taxon>Brassiceae</taxon>
        <taxon>Brassica</taxon>
    </lineage>
</organism>
<sequence>MEKELDHMRKVVKELTKELKAMAMARKTVDVESYLKTKINNMKEELDHKRKVVKELEMDRLMHELENGRRSLGDLSQTEIDDLKSYTSNKITALNKLLGYPEHPEGGPSFRPSDDNDDMKT</sequence>
<gene>
    <name evidence="2" type="ORF">Bca52824_070033</name>
</gene>
<evidence type="ECO:0000313" key="2">
    <source>
        <dbReference type="EMBL" id="KAG2262954.1"/>
    </source>
</evidence>
<keyword evidence="3" id="KW-1185">Reference proteome</keyword>
<dbReference type="Proteomes" id="UP000886595">
    <property type="component" value="Unassembled WGS sequence"/>
</dbReference>
<reference evidence="2 3" key="1">
    <citation type="submission" date="2020-02" db="EMBL/GenBank/DDBJ databases">
        <authorList>
            <person name="Ma Q."/>
            <person name="Huang Y."/>
            <person name="Song X."/>
            <person name="Pei D."/>
        </authorList>
    </citation>
    <scope>NUCLEOTIDE SEQUENCE [LARGE SCALE GENOMIC DNA]</scope>
    <source>
        <strain evidence="2">Sxm20200214</strain>
        <tissue evidence="2">Leaf</tissue>
    </source>
</reference>
<evidence type="ECO:0000313" key="3">
    <source>
        <dbReference type="Proteomes" id="UP000886595"/>
    </source>
</evidence>